<dbReference type="SUPFAM" id="SSF47113">
    <property type="entry name" value="Histone-fold"/>
    <property type="match status" value="1"/>
</dbReference>
<evidence type="ECO:0000256" key="2">
    <source>
        <dbReference type="ARBA" id="ARBA00023242"/>
    </source>
</evidence>
<name>L2GMY6_VITCO</name>
<protein>
    <recommendedName>
        <fullName evidence="3">Transcription factor CBF/NF-Y/archaeal histone domain-containing protein</fullName>
    </recommendedName>
</protein>
<reference evidence="5" key="1">
    <citation type="submission" date="2011-05" db="EMBL/GenBank/DDBJ databases">
        <title>The genome sequence of Vittaforma corneae strain ATCC 50505.</title>
        <authorList>
            <consortium name="The Broad Institute Genome Sequencing Platform"/>
            <person name="Cuomo C."/>
            <person name="Didier E."/>
            <person name="Bowers L."/>
            <person name="Young S.K."/>
            <person name="Zeng Q."/>
            <person name="Gargeya S."/>
            <person name="Fitzgerald M."/>
            <person name="Haas B."/>
            <person name="Abouelleil A."/>
            <person name="Alvarado L."/>
            <person name="Arachchi H.M."/>
            <person name="Berlin A."/>
            <person name="Chapman S.B."/>
            <person name="Gearin G."/>
            <person name="Goldberg J."/>
            <person name="Griggs A."/>
            <person name="Gujja S."/>
            <person name="Hansen M."/>
            <person name="Heiman D."/>
            <person name="Howarth C."/>
            <person name="Larimer J."/>
            <person name="Lui A."/>
            <person name="MacDonald P.J.P."/>
            <person name="McCowen C."/>
            <person name="Montmayeur A."/>
            <person name="Murphy C."/>
            <person name="Neiman D."/>
            <person name="Pearson M."/>
            <person name="Priest M."/>
            <person name="Roberts A."/>
            <person name="Saif S."/>
            <person name="Shea T."/>
            <person name="Sisk P."/>
            <person name="Stolte C."/>
            <person name="Sykes S."/>
            <person name="Wortman J."/>
            <person name="Nusbaum C."/>
            <person name="Birren B."/>
        </authorList>
    </citation>
    <scope>NUCLEOTIDE SEQUENCE [LARGE SCALE GENOMIC DNA]</scope>
    <source>
        <strain evidence="5">ATCC 50505</strain>
    </source>
</reference>
<dbReference type="Proteomes" id="UP000011082">
    <property type="component" value="Unassembled WGS sequence"/>
</dbReference>
<dbReference type="InParanoid" id="L2GMY6"/>
<dbReference type="InterPro" id="IPR009072">
    <property type="entry name" value="Histone-fold"/>
</dbReference>
<dbReference type="InterPro" id="IPR050568">
    <property type="entry name" value="Transcr_DNA_Rep_Reg"/>
</dbReference>
<proteinExistence type="predicted"/>
<dbReference type="FunCoup" id="L2GMY6">
    <property type="interactions" value="135"/>
</dbReference>
<evidence type="ECO:0000313" key="5">
    <source>
        <dbReference type="Proteomes" id="UP000011082"/>
    </source>
</evidence>
<dbReference type="STRING" id="993615.L2GMY6"/>
<evidence type="ECO:0000313" key="4">
    <source>
        <dbReference type="EMBL" id="ELA42258.1"/>
    </source>
</evidence>
<evidence type="ECO:0000259" key="3">
    <source>
        <dbReference type="Pfam" id="PF00808"/>
    </source>
</evidence>
<dbReference type="AlphaFoldDB" id="L2GMY6"/>
<dbReference type="RefSeq" id="XP_007604109.1">
    <property type="nucleotide sequence ID" value="XM_007604047.1"/>
</dbReference>
<accession>L2GMY6</accession>
<gene>
    <name evidence="4" type="ORF">VICG_00657</name>
</gene>
<dbReference type="PANTHER" id="PTHR10252">
    <property type="entry name" value="HISTONE-LIKE TRANSCRIPTION FACTOR CCAAT-RELATED"/>
    <property type="match status" value="1"/>
</dbReference>
<sequence length="100" mass="11528">MDHSLNDLHKKRKTRFPLSRIKKIMQQNEDVGKAAITVPVVLSKALEMFFEQIISKMAESAKRRESAKIQAQDFRSVVKSNEELYSFLVPLCSTEKEDSQ</sequence>
<organism evidence="4 5">
    <name type="scientific">Vittaforma corneae (strain ATCC 50505)</name>
    <name type="common">Microsporidian parasite</name>
    <name type="synonym">Nosema corneum</name>
    <dbReference type="NCBI Taxonomy" id="993615"/>
    <lineage>
        <taxon>Eukaryota</taxon>
        <taxon>Fungi</taxon>
        <taxon>Fungi incertae sedis</taxon>
        <taxon>Microsporidia</taxon>
        <taxon>Nosematidae</taxon>
        <taxon>Vittaforma</taxon>
    </lineage>
</organism>
<dbReference type="Pfam" id="PF00808">
    <property type="entry name" value="CBFD_NFYB_HMF"/>
    <property type="match status" value="1"/>
</dbReference>
<keyword evidence="2" id="KW-0539">Nucleus</keyword>
<dbReference type="GO" id="GO:0001046">
    <property type="term" value="F:core promoter sequence-specific DNA binding"/>
    <property type="evidence" value="ECO:0007669"/>
    <property type="project" value="TreeGrafter"/>
</dbReference>
<dbReference type="PANTHER" id="PTHR10252:SF5">
    <property type="entry name" value="DR1-ASSOCIATED COREPRESSOR"/>
    <property type="match status" value="1"/>
</dbReference>
<dbReference type="InterPro" id="IPR003958">
    <property type="entry name" value="CBFA_NFYB_domain"/>
</dbReference>
<dbReference type="GO" id="GO:0016251">
    <property type="term" value="F:RNA polymerase II general transcription initiation factor activity"/>
    <property type="evidence" value="ECO:0007669"/>
    <property type="project" value="TreeGrafter"/>
</dbReference>
<dbReference type="VEuPathDB" id="MicrosporidiaDB:VICG_00657"/>
<dbReference type="EMBL" id="JH370133">
    <property type="protein sequence ID" value="ELA42258.1"/>
    <property type="molecule type" value="Genomic_DNA"/>
</dbReference>
<dbReference type="Gene3D" id="1.10.20.10">
    <property type="entry name" value="Histone, subunit A"/>
    <property type="match status" value="1"/>
</dbReference>
<dbReference type="GO" id="GO:0046982">
    <property type="term" value="F:protein heterodimerization activity"/>
    <property type="evidence" value="ECO:0007669"/>
    <property type="project" value="InterPro"/>
</dbReference>
<evidence type="ECO:0000256" key="1">
    <source>
        <dbReference type="ARBA" id="ARBA00004123"/>
    </source>
</evidence>
<dbReference type="GeneID" id="19881374"/>
<dbReference type="HOGENOM" id="CLU_045277_9_0_1"/>
<feature type="domain" description="Transcription factor CBF/NF-Y/archaeal histone" evidence="3">
    <location>
        <begin position="15"/>
        <end position="78"/>
    </location>
</feature>
<dbReference type="OMA" id="MSVNKFP"/>
<keyword evidence="5" id="KW-1185">Reference proteome</keyword>
<dbReference type="OrthoDB" id="653904at2759"/>
<dbReference type="GO" id="GO:0005634">
    <property type="term" value="C:nucleus"/>
    <property type="evidence" value="ECO:0007669"/>
    <property type="project" value="UniProtKB-SubCell"/>
</dbReference>
<comment type="subcellular location">
    <subcellularLocation>
        <location evidence="1">Nucleus</location>
    </subcellularLocation>
</comment>
<dbReference type="CDD" id="cd22906">
    <property type="entry name" value="HFD_DRAP1"/>
    <property type="match status" value="1"/>
</dbReference>